<organism evidence="1 2">
    <name type="scientific">Cenococcum geophilum 1.58</name>
    <dbReference type="NCBI Taxonomy" id="794803"/>
    <lineage>
        <taxon>Eukaryota</taxon>
        <taxon>Fungi</taxon>
        <taxon>Dikarya</taxon>
        <taxon>Ascomycota</taxon>
        <taxon>Pezizomycotina</taxon>
        <taxon>Dothideomycetes</taxon>
        <taxon>Pleosporomycetidae</taxon>
        <taxon>Gloniales</taxon>
        <taxon>Gloniaceae</taxon>
        <taxon>Cenococcum</taxon>
    </lineage>
</organism>
<protein>
    <submittedName>
        <fullName evidence="1">Uncharacterized protein</fullName>
    </submittedName>
</protein>
<sequence length="172" mass="19514">MDQIAAVYLCIFLLSLAVLYDQITKRIPTRLRADQAPKSGFGLIPTAEYNLPPCAHGVDIVFVHGLGSNPDTTWRAEKPTTTPDQVADSVPDGDRYVTWIIDFLPDDLPPTIRKDARIFFYNYDSYWKKDAVHTRLWNLGNGLLEHIKTGIRRSEEVKIECNSFDLVGLLIH</sequence>
<gene>
    <name evidence="1" type="ORF">K441DRAFT_592390</name>
</gene>
<name>A0ACC8ENB2_9PEZI</name>
<proteinExistence type="predicted"/>
<dbReference type="Proteomes" id="UP000250078">
    <property type="component" value="Unassembled WGS sequence"/>
</dbReference>
<evidence type="ECO:0000313" key="2">
    <source>
        <dbReference type="Proteomes" id="UP000250078"/>
    </source>
</evidence>
<keyword evidence="2" id="KW-1185">Reference proteome</keyword>
<evidence type="ECO:0000313" key="1">
    <source>
        <dbReference type="EMBL" id="OCK87822.1"/>
    </source>
</evidence>
<reference evidence="1 2" key="1">
    <citation type="journal article" date="2016" name="Nat. Commun.">
        <title>Ectomycorrhizal ecology is imprinted in the genome of the dominant symbiotic fungus Cenococcum geophilum.</title>
        <authorList>
            <consortium name="DOE Joint Genome Institute"/>
            <person name="Peter M."/>
            <person name="Kohler A."/>
            <person name="Ohm R.A."/>
            <person name="Kuo A."/>
            <person name="Krutzmann J."/>
            <person name="Morin E."/>
            <person name="Arend M."/>
            <person name="Barry K.W."/>
            <person name="Binder M."/>
            <person name="Choi C."/>
            <person name="Clum A."/>
            <person name="Copeland A."/>
            <person name="Grisel N."/>
            <person name="Haridas S."/>
            <person name="Kipfer T."/>
            <person name="LaButti K."/>
            <person name="Lindquist E."/>
            <person name="Lipzen A."/>
            <person name="Maire R."/>
            <person name="Meier B."/>
            <person name="Mihaltcheva S."/>
            <person name="Molinier V."/>
            <person name="Murat C."/>
            <person name="Poggeler S."/>
            <person name="Quandt C.A."/>
            <person name="Sperisen C."/>
            <person name="Tritt A."/>
            <person name="Tisserant E."/>
            <person name="Crous P.W."/>
            <person name="Henrissat B."/>
            <person name="Nehls U."/>
            <person name="Egli S."/>
            <person name="Spatafora J.W."/>
            <person name="Grigoriev I.V."/>
            <person name="Martin F.M."/>
        </authorList>
    </citation>
    <scope>NUCLEOTIDE SEQUENCE [LARGE SCALE GENOMIC DNA]</scope>
    <source>
        <strain evidence="1 2">1.58</strain>
    </source>
</reference>
<accession>A0ACC8ENB2</accession>
<dbReference type="EMBL" id="KV748254">
    <property type="protein sequence ID" value="OCK87822.1"/>
    <property type="molecule type" value="Genomic_DNA"/>
</dbReference>